<reference evidence="2 3" key="1">
    <citation type="submission" date="2024-06" db="EMBL/GenBank/DDBJ databases">
        <title>The Natural Products Discovery Center: Release of the First 8490 Sequenced Strains for Exploring Actinobacteria Biosynthetic Diversity.</title>
        <authorList>
            <person name="Kalkreuter E."/>
            <person name="Kautsar S.A."/>
            <person name="Yang D."/>
            <person name="Bader C.D."/>
            <person name="Teijaro C.N."/>
            <person name="Fluegel L."/>
            <person name="Davis C.M."/>
            <person name="Simpson J.R."/>
            <person name="Lauterbach L."/>
            <person name="Steele A.D."/>
            <person name="Gui C."/>
            <person name="Meng S."/>
            <person name="Li G."/>
            <person name="Viehrig K."/>
            <person name="Ye F."/>
            <person name="Su P."/>
            <person name="Kiefer A.F."/>
            <person name="Nichols A."/>
            <person name="Cepeda A.J."/>
            <person name="Yan W."/>
            <person name="Fan B."/>
            <person name="Jiang Y."/>
            <person name="Adhikari A."/>
            <person name="Zheng C.-J."/>
            <person name="Schuster L."/>
            <person name="Cowan T.M."/>
            <person name="Smanski M.J."/>
            <person name="Chevrette M.G."/>
            <person name="De Carvalho L.P.S."/>
            <person name="Shen B."/>
        </authorList>
    </citation>
    <scope>NUCLEOTIDE SEQUENCE [LARGE SCALE GENOMIC DNA]</scope>
    <source>
        <strain evidence="2 3">NPDC047833</strain>
    </source>
</reference>
<comment type="caution">
    <text evidence="2">The sequence shown here is derived from an EMBL/GenBank/DDBJ whole genome shotgun (WGS) entry which is preliminary data.</text>
</comment>
<keyword evidence="3" id="KW-1185">Reference proteome</keyword>
<feature type="chain" id="PRO_5046514845" evidence="1">
    <location>
        <begin position="28"/>
        <end position="119"/>
    </location>
</feature>
<evidence type="ECO:0000256" key="1">
    <source>
        <dbReference type="SAM" id="SignalP"/>
    </source>
</evidence>
<dbReference type="EMBL" id="JBEYRS010000022">
    <property type="protein sequence ID" value="MEW2367162.1"/>
    <property type="molecule type" value="Genomic_DNA"/>
</dbReference>
<accession>A0ABV3M635</accession>
<proteinExistence type="predicted"/>
<sequence length="119" mass="12569">MRRSLTTLTMLSVTGLAAIGLAPSAGAATTAAPNCPTTYFCIFSGKDYTGWRCMWATPAIPDTIGCGFIRDRLNVASVANSTSNTKTIYTGKSYEGRIGSVKNGTAGNLAGNYQIRSFR</sequence>
<protein>
    <submittedName>
        <fullName evidence="2">Peptidase inhibitor family I36 protein</fullName>
    </submittedName>
</protein>
<keyword evidence="1" id="KW-0732">Signal</keyword>
<dbReference type="Proteomes" id="UP001553843">
    <property type="component" value="Unassembled WGS sequence"/>
</dbReference>
<feature type="signal peptide" evidence="1">
    <location>
        <begin position="1"/>
        <end position="27"/>
    </location>
</feature>
<dbReference type="RefSeq" id="WP_359773089.1">
    <property type="nucleotide sequence ID" value="NZ_JBEYRR010000001.1"/>
</dbReference>
<name>A0ABV3M635_9ACTN</name>
<evidence type="ECO:0000313" key="2">
    <source>
        <dbReference type="EMBL" id="MEW2367162.1"/>
    </source>
</evidence>
<dbReference type="Pfam" id="PF03995">
    <property type="entry name" value="Inhibitor_I36"/>
    <property type="match status" value="1"/>
</dbReference>
<organism evidence="2 3">
    <name type="scientific">Streptomyces huasconensis</name>
    <dbReference type="NCBI Taxonomy" id="1854574"/>
    <lineage>
        <taxon>Bacteria</taxon>
        <taxon>Bacillati</taxon>
        <taxon>Actinomycetota</taxon>
        <taxon>Actinomycetes</taxon>
        <taxon>Kitasatosporales</taxon>
        <taxon>Streptomycetaceae</taxon>
        <taxon>Streptomyces</taxon>
    </lineage>
</organism>
<gene>
    <name evidence="2" type="ORF">AB0887_35130</name>
</gene>
<evidence type="ECO:0000313" key="3">
    <source>
        <dbReference type="Proteomes" id="UP001553843"/>
    </source>
</evidence>